<comment type="subcellular location">
    <subcellularLocation>
        <location evidence="1">Nucleus</location>
    </subcellularLocation>
</comment>
<feature type="domain" description="Zinc finger C2H2 LYAR-type" evidence="10">
    <location>
        <begin position="30"/>
        <end position="57"/>
    </location>
</feature>
<dbReference type="Gene3D" id="3.30.1490.490">
    <property type="match status" value="1"/>
</dbReference>
<dbReference type="RefSeq" id="XP_069231481.1">
    <property type="nucleotide sequence ID" value="XM_069371607.1"/>
</dbReference>
<keyword evidence="6" id="KW-0539">Nucleus</keyword>
<evidence type="ECO:0000256" key="7">
    <source>
        <dbReference type="ARBA" id="ARBA00061084"/>
    </source>
</evidence>
<dbReference type="Pfam" id="PF08790">
    <property type="entry name" value="zf-LYAR"/>
    <property type="match status" value="1"/>
</dbReference>
<dbReference type="SUPFAM" id="SSF57667">
    <property type="entry name" value="beta-beta-alpha zinc fingers"/>
    <property type="match status" value="2"/>
</dbReference>
<dbReference type="PROSITE" id="PS51804">
    <property type="entry name" value="ZF_C2HC_LYAR"/>
    <property type="match status" value="2"/>
</dbReference>
<protein>
    <recommendedName>
        <fullName evidence="10">Zinc finger C2H2 LYAR-type domain-containing protein</fullName>
    </recommendedName>
</protein>
<sequence>MVSFSCENCGDVLTKKKLDPHRNQCYGASYTCLDCMVHFHGTEYRSHTSCMSEAQKYQGHLYRGEKKKGQQGQQADKRKSTQGQNNQAMVPRGAYVEDAPEDGQNAVAVIDVPPKAPTPPPAAKSLPENVNVFDFLVEDATPKAAPAVGGAPPRKMLERESSSMYVNHPNDSQYSQYSQYSNGEGTTYTQHGFSYGDAPVQPSFQRFDSQSNLEDSQGSRMPPPAAYATPAPKKGKKEKGEKSDKKRKRHHVDDLDLSAAKRPASRDEAMTDAPPPSTGRVLHSGLTGGLSRLVTDPEFYDDRIDAGPTPVSPLKRTKRGDTKDSSRDDKRKSSYVSHGTARTVSSSKHSDESSSRRRESREHHSSRRQRSPSSSPEPRVKSRALKVIERSPSRGSSVQPSSSNQLVTHHNSRAELFMSFVTKGPDSERGVSINKALKRYHRERDVRGGDEKEDEDKELWKGLRLRKNERGEIVLFF</sequence>
<gene>
    <name evidence="11" type="ORF">WHR41_03001</name>
</gene>
<evidence type="ECO:0000256" key="3">
    <source>
        <dbReference type="ARBA" id="ARBA00022737"/>
    </source>
</evidence>
<dbReference type="PANTHER" id="PTHR13100:SF10">
    <property type="entry name" value="CELL GROWTH-REGULATING NUCLEOLAR PROTEIN"/>
    <property type="match status" value="1"/>
</dbReference>
<keyword evidence="3" id="KW-0677">Repeat</keyword>
<keyword evidence="2" id="KW-0479">Metal-binding</keyword>
<dbReference type="GO" id="GO:0000122">
    <property type="term" value="P:negative regulation of transcription by RNA polymerase II"/>
    <property type="evidence" value="ECO:0007669"/>
    <property type="project" value="TreeGrafter"/>
</dbReference>
<dbReference type="GO" id="GO:0005730">
    <property type="term" value="C:nucleolus"/>
    <property type="evidence" value="ECO:0007669"/>
    <property type="project" value="TreeGrafter"/>
</dbReference>
<reference evidence="11 12" key="1">
    <citation type="journal article" date="2020" name="Microbiol. Resour. Announc.">
        <title>Draft Genome Sequence of a Cladosporium Species Isolated from the Mesophotic Ascidian Didemnum maculosum.</title>
        <authorList>
            <person name="Gioti A."/>
            <person name="Siaperas R."/>
            <person name="Nikolaivits E."/>
            <person name="Le Goff G."/>
            <person name="Ouazzani J."/>
            <person name="Kotoulas G."/>
            <person name="Topakas E."/>
        </authorList>
    </citation>
    <scope>NUCLEOTIDE SEQUENCE [LARGE SCALE GENOMIC DNA]</scope>
    <source>
        <strain evidence="11 12">TM138-S3</strain>
    </source>
</reference>
<comment type="caution">
    <text evidence="11">The sequence shown here is derived from an EMBL/GenBank/DDBJ whole genome shotgun (WGS) entry which is preliminary data.</text>
</comment>
<evidence type="ECO:0000256" key="6">
    <source>
        <dbReference type="ARBA" id="ARBA00023242"/>
    </source>
</evidence>
<dbReference type="GO" id="GO:0008270">
    <property type="term" value="F:zinc ion binding"/>
    <property type="evidence" value="ECO:0007669"/>
    <property type="project" value="UniProtKB-KW"/>
</dbReference>
<dbReference type="InterPro" id="IPR039999">
    <property type="entry name" value="LYAR"/>
</dbReference>
<evidence type="ECO:0000256" key="1">
    <source>
        <dbReference type="ARBA" id="ARBA00004123"/>
    </source>
</evidence>
<comment type="similarity">
    <text evidence="7">Belongs to the UPF0743 family.</text>
</comment>
<dbReference type="EMBL" id="JAAQHG020000007">
    <property type="protein sequence ID" value="KAL1588376.1"/>
    <property type="molecule type" value="Genomic_DNA"/>
</dbReference>
<proteinExistence type="inferred from homology"/>
<accession>A0AB34KVR8</accession>
<feature type="compositionally biased region" description="Polar residues" evidence="9">
    <location>
        <begin position="335"/>
        <end position="344"/>
    </location>
</feature>
<keyword evidence="12" id="KW-1185">Reference proteome</keyword>
<feature type="compositionally biased region" description="Polar residues" evidence="9">
    <location>
        <begin position="182"/>
        <end position="192"/>
    </location>
</feature>
<feature type="compositionally biased region" description="Low complexity" evidence="9">
    <location>
        <begin position="393"/>
        <end position="403"/>
    </location>
</feature>
<organism evidence="11 12">
    <name type="scientific">Cladosporium halotolerans</name>
    <dbReference type="NCBI Taxonomy" id="1052096"/>
    <lineage>
        <taxon>Eukaryota</taxon>
        <taxon>Fungi</taxon>
        <taxon>Dikarya</taxon>
        <taxon>Ascomycota</taxon>
        <taxon>Pezizomycotina</taxon>
        <taxon>Dothideomycetes</taxon>
        <taxon>Dothideomycetidae</taxon>
        <taxon>Cladosporiales</taxon>
        <taxon>Cladosporiaceae</taxon>
        <taxon>Cladosporium</taxon>
    </lineage>
</organism>
<dbReference type="PANTHER" id="PTHR13100">
    <property type="entry name" value="CELL GROWTH-REGULATING NUCLEOLAR PROTEIN LYAR"/>
    <property type="match status" value="1"/>
</dbReference>
<dbReference type="InterPro" id="IPR014898">
    <property type="entry name" value="Znf_C2H2_LYAR"/>
</dbReference>
<dbReference type="Proteomes" id="UP000803884">
    <property type="component" value="Unassembled WGS sequence"/>
</dbReference>
<keyword evidence="5" id="KW-0862">Zinc</keyword>
<dbReference type="GeneID" id="96004445"/>
<evidence type="ECO:0000313" key="11">
    <source>
        <dbReference type="EMBL" id="KAL1588376.1"/>
    </source>
</evidence>
<name>A0AB34KVR8_9PEZI</name>
<evidence type="ECO:0000256" key="2">
    <source>
        <dbReference type="ARBA" id="ARBA00022723"/>
    </source>
</evidence>
<feature type="compositionally biased region" description="Polar residues" evidence="9">
    <location>
        <begin position="202"/>
        <end position="219"/>
    </location>
</feature>
<evidence type="ECO:0000256" key="8">
    <source>
        <dbReference type="PROSITE-ProRule" id="PRU01145"/>
    </source>
</evidence>
<dbReference type="AlphaFoldDB" id="A0AB34KVR8"/>
<evidence type="ECO:0000313" key="12">
    <source>
        <dbReference type="Proteomes" id="UP000803884"/>
    </source>
</evidence>
<evidence type="ECO:0000256" key="9">
    <source>
        <dbReference type="SAM" id="MobiDB-lite"/>
    </source>
</evidence>
<feature type="region of interest" description="Disordered" evidence="9">
    <location>
        <begin position="165"/>
        <end position="406"/>
    </location>
</feature>
<feature type="compositionally biased region" description="Basic and acidic residues" evidence="9">
    <location>
        <begin position="319"/>
        <end position="332"/>
    </location>
</feature>
<dbReference type="FunFam" id="3.30.1490.490:FF:000001">
    <property type="entry name" value="cell growth-regulating nucleolar protein-like"/>
    <property type="match status" value="1"/>
</dbReference>
<feature type="compositionally biased region" description="Basic and acidic residues" evidence="9">
    <location>
        <begin position="348"/>
        <end position="363"/>
    </location>
</feature>
<evidence type="ECO:0000256" key="4">
    <source>
        <dbReference type="ARBA" id="ARBA00022771"/>
    </source>
</evidence>
<dbReference type="InterPro" id="IPR036236">
    <property type="entry name" value="Znf_C2H2_sf"/>
</dbReference>
<feature type="region of interest" description="Disordered" evidence="9">
    <location>
        <begin position="62"/>
        <end position="88"/>
    </location>
</feature>
<keyword evidence="4 8" id="KW-0863">Zinc-finger</keyword>
<feature type="compositionally biased region" description="Low complexity" evidence="9">
    <location>
        <begin position="172"/>
        <end position="181"/>
    </location>
</feature>
<evidence type="ECO:0000256" key="5">
    <source>
        <dbReference type="ARBA" id="ARBA00022833"/>
    </source>
</evidence>
<evidence type="ECO:0000259" key="10">
    <source>
        <dbReference type="Pfam" id="PF08790"/>
    </source>
</evidence>
<dbReference type="GO" id="GO:0003677">
    <property type="term" value="F:DNA binding"/>
    <property type="evidence" value="ECO:0007669"/>
    <property type="project" value="InterPro"/>
</dbReference>
<dbReference type="GO" id="GO:0006364">
    <property type="term" value="P:rRNA processing"/>
    <property type="evidence" value="ECO:0007669"/>
    <property type="project" value="TreeGrafter"/>
</dbReference>